<proteinExistence type="predicted"/>
<evidence type="ECO:0000313" key="2">
    <source>
        <dbReference type="Proteomes" id="UP000886786"/>
    </source>
</evidence>
<accession>A0A9D1CZ47</accession>
<dbReference type="AlphaFoldDB" id="A0A9D1CZ47"/>
<sequence length="90" mass="10468">MAKVESLQKIKVKKTDGTIAEAEVLLCFQLEETGKNYILYTFNEVDEQEMETVHASIISETEDGYELETIPPKEWNEVKDVMRDIIRNEE</sequence>
<reference evidence="1" key="1">
    <citation type="submission" date="2020-10" db="EMBL/GenBank/DDBJ databases">
        <authorList>
            <person name="Gilroy R."/>
        </authorList>
    </citation>
    <scope>NUCLEOTIDE SEQUENCE</scope>
    <source>
        <strain evidence="1">CHK147-3167</strain>
    </source>
</reference>
<dbReference type="Pfam" id="PF06949">
    <property type="entry name" value="DUF1292"/>
    <property type="match status" value="1"/>
</dbReference>
<comment type="caution">
    <text evidence="1">The sequence shown here is derived from an EMBL/GenBank/DDBJ whole genome shotgun (WGS) entry which is preliminary data.</text>
</comment>
<dbReference type="Proteomes" id="UP000886786">
    <property type="component" value="Unassembled WGS sequence"/>
</dbReference>
<organism evidence="1 2">
    <name type="scientific">Candidatus Coprosoma intestinipullorum</name>
    <dbReference type="NCBI Taxonomy" id="2840752"/>
    <lineage>
        <taxon>Bacteria</taxon>
        <taxon>Bacillati</taxon>
        <taxon>Bacillota</taxon>
        <taxon>Bacillota incertae sedis</taxon>
        <taxon>Candidatus Coprosoma</taxon>
    </lineage>
</organism>
<gene>
    <name evidence="1" type="ORF">IAB27_00160</name>
</gene>
<dbReference type="InterPro" id="IPR009711">
    <property type="entry name" value="UPF0473"/>
</dbReference>
<reference evidence="1" key="2">
    <citation type="journal article" date="2021" name="PeerJ">
        <title>Extensive microbial diversity within the chicken gut microbiome revealed by metagenomics and culture.</title>
        <authorList>
            <person name="Gilroy R."/>
            <person name="Ravi A."/>
            <person name="Getino M."/>
            <person name="Pursley I."/>
            <person name="Horton D.L."/>
            <person name="Alikhan N.F."/>
            <person name="Baker D."/>
            <person name="Gharbi K."/>
            <person name="Hall N."/>
            <person name="Watson M."/>
            <person name="Adriaenssens E.M."/>
            <person name="Foster-Nyarko E."/>
            <person name="Jarju S."/>
            <person name="Secka A."/>
            <person name="Antonio M."/>
            <person name="Oren A."/>
            <person name="Chaudhuri R.R."/>
            <person name="La Ragione R."/>
            <person name="Hildebrand F."/>
            <person name="Pallen M.J."/>
        </authorList>
    </citation>
    <scope>NUCLEOTIDE SEQUENCE</scope>
    <source>
        <strain evidence="1">CHK147-3167</strain>
    </source>
</reference>
<protein>
    <submittedName>
        <fullName evidence="1">DUF1292 domain-containing protein</fullName>
    </submittedName>
</protein>
<evidence type="ECO:0000313" key="1">
    <source>
        <dbReference type="EMBL" id="HIQ90031.1"/>
    </source>
</evidence>
<dbReference type="EMBL" id="DVFV01000004">
    <property type="protein sequence ID" value="HIQ90031.1"/>
    <property type="molecule type" value="Genomic_DNA"/>
</dbReference>
<name>A0A9D1CZ47_9FIRM</name>